<reference evidence="2 3" key="1">
    <citation type="submission" date="2018-01" db="EMBL/GenBank/DDBJ databases">
        <title>The draft genome sequence of Halioglobus lutimaris HF004.</title>
        <authorList>
            <person name="Du Z.-J."/>
            <person name="Shi M.-J."/>
        </authorList>
    </citation>
    <scope>NUCLEOTIDE SEQUENCE [LARGE SCALE GENOMIC DNA]</scope>
    <source>
        <strain evidence="2 3">HF004</strain>
    </source>
</reference>
<evidence type="ECO:0000313" key="3">
    <source>
        <dbReference type="Proteomes" id="UP000235005"/>
    </source>
</evidence>
<sequence>MMSESRFATRCANAGFLLILLSGFSVAGVGDGPRATQLAPVGTRTLNVMPIHQNTSFNVDGSPAEPAARIKADLVAVQLTRVDEVAGRAAGFFALVPGGELDGKLLGTSKQSSNSGVADPVLGMVIGVVGSPALSPQAFSSYKPDFTLGFQSKLTLPLGSYDADETFNLGANRWAFQVALPVAWYFGEGLMPGQLTSLELTPGVTWYGDNDDLTDAEKLEQRPLYSLEMNFTHDFTRRFWGSVDALYVIGGATVTDGVRAGNETEKFALGGTLGMYLPRGFGVQLNYGKTLQVDTDGYHDHLIRIKLTKVF</sequence>
<keyword evidence="3" id="KW-1185">Reference proteome</keyword>
<comment type="caution">
    <text evidence="2">The sequence shown here is derived from an EMBL/GenBank/DDBJ whole genome shotgun (WGS) entry which is preliminary data.</text>
</comment>
<dbReference type="EMBL" id="PKUS01000003">
    <property type="protein sequence ID" value="PLW69839.1"/>
    <property type="molecule type" value="Genomic_DNA"/>
</dbReference>
<dbReference type="AlphaFoldDB" id="A0A2N5X5S1"/>
<organism evidence="2 3">
    <name type="scientific">Pseudohalioglobus lutimaris</name>
    <dbReference type="NCBI Taxonomy" id="1737061"/>
    <lineage>
        <taxon>Bacteria</taxon>
        <taxon>Pseudomonadati</taxon>
        <taxon>Pseudomonadota</taxon>
        <taxon>Gammaproteobacteria</taxon>
        <taxon>Cellvibrionales</taxon>
        <taxon>Halieaceae</taxon>
        <taxon>Pseudohalioglobus</taxon>
    </lineage>
</organism>
<evidence type="ECO:0000313" key="2">
    <source>
        <dbReference type="EMBL" id="PLW69839.1"/>
    </source>
</evidence>
<evidence type="ECO:0000256" key="1">
    <source>
        <dbReference type="SAM" id="SignalP"/>
    </source>
</evidence>
<dbReference type="Pfam" id="PF13557">
    <property type="entry name" value="Phenol_MetA_deg"/>
    <property type="match status" value="1"/>
</dbReference>
<name>A0A2N5X5S1_9GAMM</name>
<dbReference type="RefSeq" id="WP_101517402.1">
    <property type="nucleotide sequence ID" value="NZ_PKUS01000003.1"/>
</dbReference>
<protein>
    <recommendedName>
        <fullName evidence="4">Transporter</fullName>
    </recommendedName>
</protein>
<dbReference type="Proteomes" id="UP000235005">
    <property type="component" value="Unassembled WGS sequence"/>
</dbReference>
<feature type="chain" id="PRO_5014756335" description="Transporter" evidence="1">
    <location>
        <begin position="28"/>
        <end position="311"/>
    </location>
</feature>
<keyword evidence="1" id="KW-0732">Signal</keyword>
<feature type="signal peptide" evidence="1">
    <location>
        <begin position="1"/>
        <end position="27"/>
    </location>
</feature>
<accession>A0A2N5X5S1</accession>
<gene>
    <name evidence="2" type="ORF">C0039_04720</name>
</gene>
<dbReference type="InterPro" id="IPR025737">
    <property type="entry name" value="FApF"/>
</dbReference>
<proteinExistence type="predicted"/>
<dbReference type="OrthoDB" id="191143at2"/>
<evidence type="ECO:0008006" key="4">
    <source>
        <dbReference type="Google" id="ProtNLM"/>
    </source>
</evidence>